<comment type="catalytic activity">
    <reaction evidence="9">
        <text>N(6)-[(R)-dihydrolipoyl]-L-lysyl-[protein] + succinyl-CoA = N(6)-[(R)-S(8)-succinyldihydrolipoyl]-L-lysyl-[protein] + CoA</text>
        <dbReference type="Rhea" id="RHEA:15213"/>
        <dbReference type="Rhea" id="RHEA-COMP:10475"/>
        <dbReference type="Rhea" id="RHEA-COMP:20092"/>
        <dbReference type="ChEBI" id="CHEBI:57287"/>
        <dbReference type="ChEBI" id="CHEBI:57292"/>
        <dbReference type="ChEBI" id="CHEBI:83100"/>
        <dbReference type="ChEBI" id="CHEBI:83120"/>
        <dbReference type="EC" id="2.3.1.61"/>
    </reaction>
</comment>
<evidence type="ECO:0000259" key="13">
    <source>
        <dbReference type="PROSITE" id="PS51826"/>
    </source>
</evidence>
<keyword evidence="15" id="KW-1185">Reference proteome</keyword>
<comment type="pathway">
    <text evidence="3">Amino-acid degradation; L-lysine degradation via saccharopine pathway; glutaryl-CoA from L-lysine: step 6/6.</text>
</comment>
<dbReference type="InterPro" id="IPR001078">
    <property type="entry name" value="2-oxoacid_DH_actylTfrase"/>
</dbReference>
<comment type="cofactor">
    <cofactor evidence="1 10">
        <name>(R)-lipoate</name>
        <dbReference type="ChEBI" id="CHEBI:83088"/>
    </cofactor>
</comment>
<reference evidence="14 15" key="1">
    <citation type="submission" date="2017-06" db="EMBL/GenBank/DDBJ databases">
        <authorList>
            <person name="Kim H.J."/>
            <person name="Triplett B.A."/>
        </authorList>
    </citation>
    <scope>NUCLEOTIDE SEQUENCE [LARGE SCALE GENOMIC DNA]</scope>
    <source>
        <strain evidence="14 15">DSM 29339</strain>
    </source>
</reference>
<dbReference type="InterPro" id="IPR036625">
    <property type="entry name" value="E3-bd_dom_sf"/>
</dbReference>
<dbReference type="InterPro" id="IPR000089">
    <property type="entry name" value="Biotin_lipoyl"/>
</dbReference>
<comment type="subunit">
    <text evidence="5">Forms a 24-polypeptide structural core with octahedral symmetry. Part of the 2-oxoglutarate dehydrogenase (OGDH) complex composed of E1 (2-oxoglutarate dehydrogenase), E2 (dihydrolipoamide succinyltransferase) and E3 (dihydrolipoamide dehydrogenase); the complex contains multiple copies of the three enzymatic components (E1, E2 and E3).</text>
</comment>
<dbReference type="InterPro" id="IPR050743">
    <property type="entry name" value="2-oxoacid_DH_E2_comp"/>
</dbReference>
<keyword evidence="8 10" id="KW-0012">Acyltransferase</keyword>
<feature type="domain" description="Peripheral subunit-binding (PSBD)" evidence="13">
    <location>
        <begin position="115"/>
        <end position="152"/>
    </location>
</feature>
<accession>A0A239KQ32</accession>
<dbReference type="EMBL" id="FZOY01000007">
    <property type="protein sequence ID" value="SNT20271.1"/>
    <property type="molecule type" value="Genomic_DNA"/>
</dbReference>
<dbReference type="EC" id="2.3.1.-" evidence="10"/>
<dbReference type="Gene3D" id="2.40.50.100">
    <property type="match status" value="1"/>
</dbReference>
<evidence type="ECO:0000313" key="15">
    <source>
        <dbReference type="Proteomes" id="UP000198426"/>
    </source>
</evidence>
<organism evidence="14 15">
    <name type="scientific">Tropicimonas sediminicola</name>
    <dbReference type="NCBI Taxonomy" id="1031541"/>
    <lineage>
        <taxon>Bacteria</taxon>
        <taxon>Pseudomonadati</taxon>
        <taxon>Pseudomonadota</taxon>
        <taxon>Alphaproteobacteria</taxon>
        <taxon>Rhodobacterales</taxon>
        <taxon>Roseobacteraceae</taxon>
        <taxon>Tropicimonas</taxon>
    </lineage>
</organism>
<dbReference type="PANTHER" id="PTHR43178">
    <property type="entry name" value="DIHYDROLIPOAMIDE ACETYLTRANSFERASE COMPONENT OF PYRUVATE DEHYDROGENASE COMPLEX"/>
    <property type="match status" value="1"/>
</dbReference>
<dbReference type="Gene3D" id="3.30.559.10">
    <property type="entry name" value="Chloramphenicol acetyltransferase-like domain"/>
    <property type="match status" value="1"/>
</dbReference>
<dbReference type="Gene3D" id="4.10.320.10">
    <property type="entry name" value="E3-binding domain"/>
    <property type="match status" value="1"/>
</dbReference>
<evidence type="ECO:0000256" key="6">
    <source>
        <dbReference type="ARBA" id="ARBA00022679"/>
    </source>
</evidence>
<dbReference type="AlphaFoldDB" id="A0A239KQ32"/>
<dbReference type="CDD" id="cd06849">
    <property type="entry name" value="lipoyl_domain"/>
    <property type="match status" value="1"/>
</dbReference>
<dbReference type="SUPFAM" id="SSF52777">
    <property type="entry name" value="CoA-dependent acyltransferases"/>
    <property type="match status" value="1"/>
</dbReference>
<dbReference type="InterPro" id="IPR004167">
    <property type="entry name" value="PSBD"/>
</dbReference>
<evidence type="ECO:0000256" key="8">
    <source>
        <dbReference type="ARBA" id="ARBA00023315"/>
    </source>
</evidence>
<dbReference type="GO" id="GO:0005737">
    <property type="term" value="C:cytoplasm"/>
    <property type="evidence" value="ECO:0007669"/>
    <property type="project" value="TreeGrafter"/>
</dbReference>
<comment type="similarity">
    <text evidence="4 10">Belongs to the 2-oxoacid dehydrogenase family.</text>
</comment>
<keyword evidence="7 10" id="KW-0450">Lipoyl</keyword>
<evidence type="ECO:0000256" key="5">
    <source>
        <dbReference type="ARBA" id="ARBA00011666"/>
    </source>
</evidence>
<dbReference type="RefSeq" id="WP_089234483.1">
    <property type="nucleotide sequence ID" value="NZ_FZOY01000007.1"/>
</dbReference>
<dbReference type="SUPFAM" id="SSF51230">
    <property type="entry name" value="Single hybrid motif"/>
    <property type="match status" value="1"/>
</dbReference>
<evidence type="ECO:0000256" key="7">
    <source>
        <dbReference type="ARBA" id="ARBA00022823"/>
    </source>
</evidence>
<dbReference type="InterPro" id="IPR023213">
    <property type="entry name" value="CAT-like_dom_sf"/>
</dbReference>
<evidence type="ECO:0000256" key="11">
    <source>
        <dbReference type="SAM" id="MobiDB-lite"/>
    </source>
</evidence>
<evidence type="ECO:0000259" key="12">
    <source>
        <dbReference type="PROSITE" id="PS50968"/>
    </source>
</evidence>
<dbReference type="PANTHER" id="PTHR43178:SF5">
    <property type="entry name" value="LIPOAMIDE ACYLTRANSFERASE COMPONENT OF BRANCHED-CHAIN ALPHA-KETO ACID DEHYDROGENASE COMPLEX, MITOCHONDRIAL"/>
    <property type="match status" value="1"/>
</dbReference>
<dbReference type="Pfam" id="PF00364">
    <property type="entry name" value="Biotin_lipoyl"/>
    <property type="match status" value="1"/>
</dbReference>
<evidence type="ECO:0000313" key="14">
    <source>
        <dbReference type="EMBL" id="SNT20271.1"/>
    </source>
</evidence>
<dbReference type="Pfam" id="PF02817">
    <property type="entry name" value="E3_binding"/>
    <property type="match status" value="1"/>
</dbReference>
<name>A0A239KQ32_9RHOB</name>
<evidence type="ECO:0000256" key="2">
    <source>
        <dbReference type="ARBA" id="ARBA00004052"/>
    </source>
</evidence>
<dbReference type="InterPro" id="IPR011053">
    <property type="entry name" value="Single_hybrid_motif"/>
</dbReference>
<keyword evidence="6 10" id="KW-0808">Transferase</keyword>
<evidence type="ECO:0000256" key="4">
    <source>
        <dbReference type="ARBA" id="ARBA00007317"/>
    </source>
</evidence>
<evidence type="ECO:0000256" key="10">
    <source>
        <dbReference type="RuleBase" id="RU003423"/>
    </source>
</evidence>
<dbReference type="OrthoDB" id="9805770at2"/>
<protein>
    <recommendedName>
        <fullName evidence="10">Dihydrolipoamide acetyltransferase component of pyruvate dehydrogenase complex</fullName>
        <ecNumber evidence="10">2.3.1.-</ecNumber>
    </recommendedName>
</protein>
<proteinExistence type="inferred from homology"/>
<dbReference type="SUPFAM" id="SSF47005">
    <property type="entry name" value="Peripheral subunit-binding domain of 2-oxo acid dehydrogenase complex"/>
    <property type="match status" value="1"/>
</dbReference>
<dbReference type="GO" id="GO:0031405">
    <property type="term" value="F:lipoic acid binding"/>
    <property type="evidence" value="ECO:0007669"/>
    <property type="project" value="TreeGrafter"/>
</dbReference>
<dbReference type="PROSITE" id="PS51826">
    <property type="entry name" value="PSBD"/>
    <property type="match status" value="1"/>
</dbReference>
<evidence type="ECO:0000256" key="9">
    <source>
        <dbReference type="ARBA" id="ARBA00052761"/>
    </source>
</evidence>
<comment type="function">
    <text evidence="2">E2 component of the 2-oxoglutarate dehydrogenase (OGDH) complex which catalyzes the second step in the conversion of 2-oxoglutarate to succinyl-CoA and CO(2).</text>
</comment>
<dbReference type="GO" id="GO:0016407">
    <property type="term" value="F:acetyltransferase activity"/>
    <property type="evidence" value="ECO:0007669"/>
    <property type="project" value="TreeGrafter"/>
</dbReference>
<gene>
    <name evidence="14" type="ORF">SAMN05421757_107281</name>
</gene>
<dbReference type="Proteomes" id="UP000198426">
    <property type="component" value="Unassembled WGS sequence"/>
</dbReference>
<feature type="region of interest" description="Disordered" evidence="11">
    <location>
        <begin position="82"/>
        <end position="121"/>
    </location>
</feature>
<dbReference type="Pfam" id="PF00198">
    <property type="entry name" value="2-oxoacid_dh"/>
    <property type="match status" value="1"/>
</dbReference>
<feature type="domain" description="Lipoyl-binding" evidence="12">
    <location>
        <begin position="3"/>
        <end position="78"/>
    </location>
</feature>
<sequence length="393" mass="42582">MPEITIKLPDIGEGIAEAEISEWMVEVGEWVREDEPLGVVLTDKAAVEIPASASGQLVWRAGEPGDRLAVGAPLVRLNVAEDGENAPEPPAEPTEAAASPTPPPDKIPRPTERTLAAPAVRQRARDLGLDLSEVAGTGPEGRVTHADLDRRLAGTPRGAPARDGVTETRVIGLRRQIAEQMARAHERIPQITIVEEVDVTELERLRGQLNADRSETQPRLTLLPFLIRGMIVARAEAPEVNARYDDEAGVLHQHDAVHVGIATQTERGLLVPVLRHAEAQTVWELAAGITRLADAGRDGSLPREDLSGSTITLTSLGPLGALATTPIINYPEVAILGVNRKQVRPHWDGRNFVPREMMNLSASFDHRIVDGWNAARFVARLKTLLETPALLFA</sequence>
<dbReference type="PROSITE" id="PS50968">
    <property type="entry name" value="BIOTINYL_LIPOYL"/>
    <property type="match status" value="1"/>
</dbReference>
<evidence type="ECO:0000256" key="1">
    <source>
        <dbReference type="ARBA" id="ARBA00001938"/>
    </source>
</evidence>
<evidence type="ECO:0000256" key="3">
    <source>
        <dbReference type="ARBA" id="ARBA00005145"/>
    </source>
</evidence>
<dbReference type="GO" id="GO:0004149">
    <property type="term" value="F:dihydrolipoyllysine-residue succinyltransferase activity"/>
    <property type="evidence" value="ECO:0007669"/>
    <property type="project" value="UniProtKB-EC"/>
</dbReference>
<dbReference type="FunFam" id="3.30.559.10:FF:000007">
    <property type="entry name" value="Dihydrolipoamide acetyltransferase component of pyruvate dehydrogenase complex"/>
    <property type="match status" value="1"/>
</dbReference>